<gene>
    <name evidence="1" type="ORF">LCGC14_2964210</name>
</gene>
<dbReference type="AlphaFoldDB" id="A0A0F8XBC9"/>
<dbReference type="EMBL" id="LAZR01060084">
    <property type="protein sequence ID" value="KKK66427.1"/>
    <property type="molecule type" value="Genomic_DNA"/>
</dbReference>
<accession>A0A0F8XBC9</accession>
<proteinExistence type="predicted"/>
<organism evidence="1">
    <name type="scientific">marine sediment metagenome</name>
    <dbReference type="NCBI Taxonomy" id="412755"/>
    <lineage>
        <taxon>unclassified sequences</taxon>
        <taxon>metagenomes</taxon>
        <taxon>ecological metagenomes</taxon>
    </lineage>
</organism>
<sequence length="61" mass="7277">MLKKLWPFFQKISRILGTYSDDDETINEVKALFNSITHIMFNKEFKISYKKCPCKDECEIP</sequence>
<evidence type="ECO:0000313" key="1">
    <source>
        <dbReference type="EMBL" id="KKK66427.1"/>
    </source>
</evidence>
<comment type="caution">
    <text evidence="1">The sequence shown here is derived from an EMBL/GenBank/DDBJ whole genome shotgun (WGS) entry which is preliminary data.</text>
</comment>
<name>A0A0F8XBC9_9ZZZZ</name>
<reference evidence="1" key="1">
    <citation type="journal article" date="2015" name="Nature">
        <title>Complex archaea that bridge the gap between prokaryotes and eukaryotes.</title>
        <authorList>
            <person name="Spang A."/>
            <person name="Saw J.H."/>
            <person name="Jorgensen S.L."/>
            <person name="Zaremba-Niedzwiedzka K."/>
            <person name="Martijn J."/>
            <person name="Lind A.E."/>
            <person name="van Eijk R."/>
            <person name="Schleper C."/>
            <person name="Guy L."/>
            <person name="Ettema T.J."/>
        </authorList>
    </citation>
    <scope>NUCLEOTIDE SEQUENCE</scope>
</reference>
<protein>
    <submittedName>
        <fullName evidence="1">Uncharacterized protein</fullName>
    </submittedName>
</protein>